<dbReference type="GO" id="GO:0003723">
    <property type="term" value="F:RNA binding"/>
    <property type="evidence" value="ECO:0007669"/>
    <property type="project" value="UniProtKB-KW"/>
</dbReference>
<comment type="caution">
    <text evidence="3">The sequence shown here is derived from an EMBL/GenBank/DDBJ whole genome shotgun (WGS) entry which is preliminary data.</text>
</comment>
<feature type="region of interest" description="Disordered" evidence="2">
    <location>
        <begin position="527"/>
        <end position="586"/>
    </location>
</feature>
<feature type="region of interest" description="Disordered" evidence="2">
    <location>
        <begin position="111"/>
        <end position="142"/>
    </location>
</feature>
<evidence type="ECO:0000256" key="2">
    <source>
        <dbReference type="SAM" id="MobiDB-lite"/>
    </source>
</evidence>
<feature type="compositionally biased region" description="Basic and acidic residues" evidence="2">
    <location>
        <begin position="692"/>
        <end position="708"/>
    </location>
</feature>
<dbReference type="GO" id="GO:1902570">
    <property type="term" value="P:protein localization to nucleolus"/>
    <property type="evidence" value="ECO:0007669"/>
    <property type="project" value="TreeGrafter"/>
</dbReference>
<name>A0A9X9Q9B3_GULGU</name>
<feature type="compositionally biased region" description="Basic and acidic residues" evidence="2">
    <location>
        <begin position="472"/>
        <end position="485"/>
    </location>
</feature>
<feature type="region of interest" description="Disordered" evidence="2">
    <location>
        <begin position="48"/>
        <end position="85"/>
    </location>
</feature>
<gene>
    <name evidence="3" type="ORF">BN2614_LOCUS3</name>
</gene>
<organism evidence="3 4">
    <name type="scientific">Gulo gulo</name>
    <name type="common">Wolverine</name>
    <name type="synonym">Gluton</name>
    <dbReference type="NCBI Taxonomy" id="48420"/>
    <lineage>
        <taxon>Eukaryota</taxon>
        <taxon>Metazoa</taxon>
        <taxon>Chordata</taxon>
        <taxon>Craniata</taxon>
        <taxon>Vertebrata</taxon>
        <taxon>Euteleostomi</taxon>
        <taxon>Mammalia</taxon>
        <taxon>Eutheria</taxon>
        <taxon>Laurasiatheria</taxon>
        <taxon>Carnivora</taxon>
        <taxon>Caniformia</taxon>
        <taxon>Musteloidea</taxon>
        <taxon>Mustelidae</taxon>
        <taxon>Guloninae</taxon>
        <taxon>Gulo</taxon>
    </lineage>
</organism>
<feature type="compositionally biased region" description="Basic and acidic residues" evidence="2">
    <location>
        <begin position="353"/>
        <end position="365"/>
    </location>
</feature>
<feature type="compositionally biased region" description="Basic and acidic residues" evidence="2">
    <location>
        <begin position="412"/>
        <end position="425"/>
    </location>
</feature>
<feature type="region of interest" description="Disordered" evidence="2">
    <location>
        <begin position="604"/>
        <end position="708"/>
    </location>
</feature>
<feature type="compositionally biased region" description="Low complexity" evidence="2">
    <location>
        <begin position="605"/>
        <end position="615"/>
    </location>
</feature>
<feature type="compositionally biased region" description="Basic and acidic residues" evidence="2">
    <location>
        <begin position="391"/>
        <end position="400"/>
    </location>
</feature>
<dbReference type="AlphaFoldDB" id="A0A9X9Q9B3"/>
<evidence type="ECO:0008006" key="5">
    <source>
        <dbReference type="Google" id="ProtNLM"/>
    </source>
</evidence>
<feature type="compositionally biased region" description="Acidic residues" evidence="2">
    <location>
        <begin position="680"/>
        <end position="691"/>
    </location>
</feature>
<feature type="compositionally biased region" description="Basic and acidic residues" evidence="2">
    <location>
        <begin position="300"/>
        <end position="311"/>
    </location>
</feature>
<feature type="compositionally biased region" description="Basic and acidic residues" evidence="2">
    <location>
        <begin position="648"/>
        <end position="664"/>
    </location>
</feature>
<reference evidence="3 4" key="1">
    <citation type="submission" date="2018-10" db="EMBL/GenBank/DDBJ databases">
        <authorList>
            <person name="Ekblom R."/>
            <person name="Jareborg N."/>
        </authorList>
    </citation>
    <scope>NUCLEOTIDE SEQUENCE [LARGE SCALE GENOMIC DNA]</scope>
    <source>
        <tissue evidence="3">Muscle</tissue>
    </source>
</reference>
<dbReference type="PANTHER" id="PTHR48029">
    <property type="entry name" value="NUCLEOLAR PROTEIN 8"/>
    <property type="match status" value="1"/>
</dbReference>
<feature type="compositionally biased region" description="Low complexity" evidence="2">
    <location>
        <begin position="1"/>
        <end position="10"/>
    </location>
</feature>
<dbReference type="EMBL" id="CYRY02045084">
    <property type="protein sequence ID" value="VCX40348.1"/>
    <property type="molecule type" value="Genomic_DNA"/>
</dbReference>
<feature type="compositionally biased region" description="Acidic residues" evidence="2">
    <location>
        <begin position="435"/>
        <end position="444"/>
    </location>
</feature>
<dbReference type="PANTHER" id="PTHR48029:SF1">
    <property type="entry name" value="NUCLEOLAR PROTEIN 8"/>
    <property type="match status" value="1"/>
</dbReference>
<feature type="compositionally biased region" description="Polar residues" evidence="2">
    <location>
        <begin position="257"/>
        <end position="272"/>
    </location>
</feature>
<keyword evidence="1" id="KW-0694">RNA-binding</keyword>
<protein>
    <recommendedName>
        <fullName evidence="5">Nucleolar protein 8</fullName>
    </recommendedName>
</protein>
<dbReference type="GO" id="GO:0005730">
    <property type="term" value="C:nucleolus"/>
    <property type="evidence" value="ECO:0007669"/>
    <property type="project" value="TreeGrafter"/>
</dbReference>
<feature type="compositionally biased region" description="Basic and acidic residues" evidence="2">
    <location>
        <begin position="573"/>
        <end position="585"/>
    </location>
</feature>
<evidence type="ECO:0000256" key="1">
    <source>
        <dbReference type="ARBA" id="ARBA00022884"/>
    </source>
</evidence>
<accession>A0A9X9Q9B3</accession>
<dbReference type="Proteomes" id="UP000269945">
    <property type="component" value="Unassembled WGS sequence"/>
</dbReference>
<feature type="compositionally biased region" description="Acidic residues" evidence="2">
    <location>
        <begin position="486"/>
        <end position="503"/>
    </location>
</feature>
<feature type="compositionally biased region" description="Basic and acidic residues" evidence="2">
    <location>
        <begin position="538"/>
        <end position="566"/>
    </location>
</feature>
<evidence type="ECO:0000313" key="3">
    <source>
        <dbReference type="EMBL" id="VCX40348.1"/>
    </source>
</evidence>
<feature type="region of interest" description="Disordered" evidence="2">
    <location>
        <begin position="1"/>
        <end position="21"/>
    </location>
</feature>
<evidence type="ECO:0000313" key="4">
    <source>
        <dbReference type="Proteomes" id="UP000269945"/>
    </source>
</evidence>
<feature type="region of interest" description="Disordered" evidence="2">
    <location>
        <begin position="195"/>
        <end position="378"/>
    </location>
</feature>
<sequence length="766" mass="85937">MIQEIQMRSSQQRRRLVRSKTVQSFHKWKSLHTRKHLQKVEKTVSFPVIVLKHRKERPTQSEPSVPGREDAGSASESAESAGDEEYNAMMRNCLHVRLTLADLEQLAGSDLQVPEEDPESGGDGQETTTKCDRTPGGLHRARPCICPEDIVAALLEGEEITCGKQKPKEDNVKPKFQAFKGVGCLYGKESIKQPLKESVASDNRNKDQNSLQLDPSSMSMEKGSPPADGSSSKLTPFQHAEKTNDPNQTQPRKRRSTFQSQDPKMVSPSSSEKGGRNPISSLLPLRDKSLSLGAKAPKVGFDEDGHHRTGETGEGSGQSSPPMPGKALEGSSRRDTRGSNTDFPLSVNGWSDVRAKEKHAEDNQKRLAALDAKQKAKEVRKKLVHNALADLDGHAEDKPTHIIFGSDSETEEQSHPGEEPMKESVNRASGRLFDSSEDEESGSEDDSHRFRIKPQFEGRAGQKLLDLQSHFGTDDRFRMDSRFLESDSEEEQEEVNDEKTVEEEELAAEKLKALDVMQSVLHTTVSNSAHKGSLPAKKFRDIVHYDPTRHDHATYERKSDDKPKESKAKRRKQREEAEKLPEVSKEMYYSVAADLKEIFQATKVTSETTDDTPSSENHDGEKVDIHHPPTLTTGAEQPGGFTFSFFDSDAKDEKEDAYRAEPVKTGKVVWQGAPRFQDSSSEEEDVAEEETEGRKPSPREASLPEKETTRFFFFSKNDERLHVGSDLFWRGVGNNISRNSWEARTNSLRMDCRKKHKDAKRRVKPK</sequence>
<feature type="region of interest" description="Disordered" evidence="2">
    <location>
        <begin position="390"/>
        <end position="503"/>
    </location>
</feature>
<feature type="compositionally biased region" description="Basic and acidic residues" evidence="2">
    <location>
        <begin position="616"/>
        <end position="627"/>
    </location>
</feature>
<feature type="compositionally biased region" description="Polar residues" evidence="2">
    <location>
        <begin position="208"/>
        <end position="219"/>
    </location>
</feature>
<keyword evidence="4" id="KW-1185">Reference proteome</keyword>
<proteinExistence type="predicted"/>